<feature type="domain" description="Malonyl-CoA:ACP transacylase (MAT)" evidence="6">
    <location>
        <begin position="13"/>
        <end position="287"/>
    </location>
</feature>
<evidence type="ECO:0000256" key="1">
    <source>
        <dbReference type="ARBA" id="ARBA00022679"/>
    </source>
</evidence>
<dbReference type="InterPro" id="IPR016035">
    <property type="entry name" value="Acyl_Trfase/lysoPLipase"/>
</dbReference>
<dbReference type="GO" id="GO:0004314">
    <property type="term" value="F:[acyl-carrier-protein] S-malonyltransferase activity"/>
    <property type="evidence" value="ECO:0007669"/>
    <property type="project" value="UniProtKB-EC"/>
</dbReference>
<protein>
    <recommendedName>
        <fullName evidence="4">Malonyl CoA-acyl carrier protein transacylase</fullName>
        <ecNumber evidence="4">2.3.1.39</ecNumber>
    </recommendedName>
</protein>
<dbReference type="InterPro" id="IPR050858">
    <property type="entry name" value="Mal-CoA-ACP_Trans/PKS_FabD"/>
</dbReference>
<dbReference type="Gene3D" id="3.30.70.250">
    <property type="entry name" value="Malonyl-CoA ACP transacylase, ACP-binding"/>
    <property type="match status" value="1"/>
</dbReference>
<keyword evidence="2 4" id="KW-0012">Acyltransferase</keyword>
<dbReference type="SUPFAM" id="SSF55048">
    <property type="entry name" value="Probable ACP-binding domain of malonyl-CoA ACP transacylase"/>
    <property type="match status" value="1"/>
</dbReference>
<comment type="catalytic activity">
    <reaction evidence="3 4">
        <text>holo-[ACP] + malonyl-CoA = malonyl-[ACP] + CoA</text>
        <dbReference type="Rhea" id="RHEA:41792"/>
        <dbReference type="Rhea" id="RHEA-COMP:9623"/>
        <dbReference type="Rhea" id="RHEA-COMP:9685"/>
        <dbReference type="ChEBI" id="CHEBI:57287"/>
        <dbReference type="ChEBI" id="CHEBI:57384"/>
        <dbReference type="ChEBI" id="CHEBI:64479"/>
        <dbReference type="ChEBI" id="CHEBI:78449"/>
        <dbReference type="EC" id="2.3.1.39"/>
    </reaction>
</comment>
<dbReference type="PIRSF" id="PIRSF000446">
    <property type="entry name" value="Mct"/>
    <property type="match status" value="1"/>
</dbReference>
<dbReference type="InterPro" id="IPR001227">
    <property type="entry name" value="Ac_transferase_dom_sf"/>
</dbReference>
<evidence type="ECO:0000259" key="6">
    <source>
        <dbReference type="SMART" id="SM00827"/>
    </source>
</evidence>
<dbReference type="Pfam" id="PF00698">
    <property type="entry name" value="Acyl_transf_1"/>
    <property type="match status" value="1"/>
</dbReference>
<dbReference type="SMART" id="SM00827">
    <property type="entry name" value="PKS_AT"/>
    <property type="match status" value="1"/>
</dbReference>
<sequence>MTTNMNANSLIYVFPGQGTQVPGMGDGLFEKFPDITRAADETLGYSIKTLCLDNPDNKLNQTEYTQPALYTVNAMTYLSIKQETGRVPDFVAGHSLGEYNALFASGAFDFVSGLRLVQKRGELMAQATGGGMAAIIGLTRDQIRDVMLLYGSPDVSIANLNSPKQTVISGSMSVINDIQSSFEEAGAKLFLPLPVSGAFHSRFMESARRQFEAFLKSFQFNRPNIPVISNVEASPYPNGGIAELLAKQVTSPVRWVESMQYLLRQPNPTFKEIGPGDTLQTLLHYIMN</sequence>
<name>A0A125SL35_9CYAN</name>
<evidence type="ECO:0000256" key="3">
    <source>
        <dbReference type="ARBA" id="ARBA00048462"/>
    </source>
</evidence>
<dbReference type="Gene3D" id="3.40.366.10">
    <property type="entry name" value="Malonyl-Coenzyme A Acyl Carrier Protein, domain 2"/>
    <property type="match status" value="1"/>
</dbReference>
<dbReference type="InterPro" id="IPR004410">
    <property type="entry name" value="Malonyl_CoA-ACP_transAc_FabD"/>
</dbReference>
<feature type="active site" evidence="5">
    <location>
        <position position="200"/>
    </location>
</feature>
<feature type="active site" evidence="5">
    <location>
        <position position="95"/>
    </location>
</feature>
<dbReference type="SUPFAM" id="SSF52151">
    <property type="entry name" value="FabD/lysophospholipase-like"/>
    <property type="match status" value="1"/>
</dbReference>
<dbReference type="PANTHER" id="PTHR42681:SF1">
    <property type="entry name" value="MALONYL-COA-ACYL CARRIER PROTEIN TRANSACYLASE, MITOCHONDRIAL"/>
    <property type="match status" value="1"/>
</dbReference>
<dbReference type="EMBL" id="KT727016">
    <property type="protein sequence ID" value="AMH40436.1"/>
    <property type="molecule type" value="Genomic_DNA"/>
</dbReference>
<dbReference type="EC" id="2.3.1.39" evidence="4"/>
<dbReference type="InterPro" id="IPR014043">
    <property type="entry name" value="Acyl_transferase_dom"/>
</dbReference>
<dbReference type="GO" id="GO:0005829">
    <property type="term" value="C:cytosol"/>
    <property type="evidence" value="ECO:0007669"/>
    <property type="project" value="TreeGrafter"/>
</dbReference>
<keyword evidence="1 4" id="KW-0808">Transferase</keyword>
<evidence type="ECO:0000313" key="7">
    <source>
        <dbReference type="EMBL" id="AMH40436.1"/>
    </source>
</evidence>
<dbReference type="InterPro" id="IPR016036">
    <property type="entry name" value="Malonyl_transacylase_ACP-bd"/>
</dbReference>
<comment type="similarity">
    <text evidence="4">Belongs to the fabD family.</text>
</comment>
<evidence type="ECO:0000256" key="5">
    <source>
        <dbReference type="PIRSR" id="PIRSR000446-1"/>
    </source>
</evidence>
<dbReference type="NCBIfam" id="TIGR00128">
    <property type="entry name" value="fabD"/>
    <property type="match status" value="1"/>
</dbReference>
<dbReference type="PANTHER" id="PTHR42681">
    <property type="entry name" value="MALONYL-COA-ACYL CARRIER PROTEIN TRANSACYLASE, MITOCHONDRIAL"/>
    <property type="match status" value="1"/>
</dbReference>
<evidence type="ECO:0000256" key="2">
    <source>
        <dbReference type="ARBA" id="ARBA00023315"/>
    </source>
</evidence>
<evidence type="ECO:0000256" key="4">
    <source>
        <dbReference type="PIRNR" id="PIRNR000446"/>
    </source>
</evidence>
<gene>
    <name evidence="7" type="primary">phmD</name>
</gene>
<accession>A0A125SL35</accession>
<organism evidence="7">
    <name type="scientific">Leptolyngbya sp. ISBN3-Nov-94-8</name>
    <dbReference type="NCBI Taxonomy" id="1798139"/>
    <lineage>
        <taxon>Bacteria</taxon>
        <taxon>Bacillati</taxon>
        <taxon>Cyanobacteriota</taxon>
        <taxon>Cyanophyceae</taxon>
        <taxon>Leptolyngbyales</taxon>
        <taxon>Leptolyngbyaceae</taxon>
        <taxon>Leptolyngbya group</taxon>
        <taxon>Leptolyngbya</taxon>
    </lineage>
</organism>
<dbReference type="GO" id="GO:0006633">
    <property type="term" value="P:fatty acid biosynthetic process"/>
    <property type="evidence" value="ECO:0007669"/>
    <property type="project" value="TreeGrafter"/>
</dbReference>
<dbReference type="InterPro" id="IPR024925">
    <property type="entry name" value="Malonyl_CoA-ACP_transAc"/>
</dbReference>
<dbReference type="AlphaFoldDB" id="A0A125SL35"/>
<reference evidence="7" key="1">
    <citation type="submission" date="2015-09" db="EMBL/GenBank/DDBJ databases">
        <authorList>
            <person name="Jackson K.R."/>
            <person name="Lunt B.L."/>
            <person name="Fisher J.N.B."/>
            <person name="Gardner A.V."/>
            <person name="Bailey M.E."/>
            <person name="Deus L.M."/>
            <person name="Earl A.S."/>
            <person name="Gibby P.D."/>
            <person name="Hartmann K.A."/>
            <person name="Liu J.E."/>
            <person name="Manci A.M."/>
            <person name="Nielsen D.A."/>
            <person name="Solomon M.B."/>
            <person name="Breakwell D.P."/>
            <person name="Burnett S.H."/>
            <person name="Grose J.H."/>
        </authorList>
    </citation>
    <scope>NUCLEOTIDE SEQUENCE</scope>
    <source>
        <strain evidence="7">ISBN3-Nov-94-8</strain>
    </source>
</reference>
<proteinExistence type="inferred from homology"/>